<dbReference type="Pfam" id="PF13924">
    <property type="entry name" value="Lipocalin_5"/>
    <property type="match status" value="1"/>
</dbReference>
<reference evidence="2 3" key="2">
    <citation type="journal article" date="2012" name="J. Bacteriol.">
        <title>Complete genome sequences of six strains of the genus Methylobacterium.</title>
        <authorList>
            <person name="Marx C.J."/>
            <person name="Bringel F."/>
            <person name="Chistoserdova L."/>
            <person name="Moulin L."/>
            <person name="Farhan Ul Haque M."/>
            <person name="Fleischman D.E."/>
            <person name="Gruffaz C."/>
            <person name="Jourand P."/>
            <person name="Knief C."/>
            <person name="Lee M.C."/>
            <person name="Muller E.E."/>
            <person name="Nadalig T."/>
            <person name="Peyraud R."/>
            <person name="Roselli S."/>
            <person name="Russ L."/>
            <person name="Goodwin L.A."/>
            <person name="Ivanova N."/>
            <person name="Kyrpides N."/>
            <person name="Lajus A."/>
            <person name="Land M.L."/>
            <person name="Medigue C."/>
            <person name="Mikhailova N."/>
            <person name="Nolan M."/>
            <person name="Woyke T."/>
            <person name="Stolyar S."/>
            <person name="Vorholt J.A."/>
            <person name="Vuilleumier S."/>
        </authorList>
    </citation>
    <scope>NUCLEOTIDE SEQUENCE [LARGE SCALE GENOMIC DNA]</scope>
    <source>
        <strain evidence="3">CM4 / NCIMB 13688</strain>
    </source>
</reference>
<name>B7KV11_METC4</name>
<protein>
    <recommendedName>
        <fullName evidence="1">Lipocalin-like domain-containing protein</fullName>
    </recommendedName>
</protein>
<gene>
    <name evidence="2" type="ordered locus">Mchl_1819</name>
</gene>
<proteinExistence type="predicted"/>
<reference evidence="3" key="1">
    <citation type="submission" date="2008-12" db="EMBL/GenBank/DDBJ databases">
        <title>Complete sequence of chromosome of Methylobacterium chloromethanicum CM4.</title>
        <authorList>
            <consortium name="US DOE Joint Genome Institute"/>
            <person name="Lucas S."/>
            <person name="Copeland A."/>
            <person name="Lapidus A."/>
            <person name="Glavina del Rio T."/>
            <person name="Dalin E."/>
            <person name="Tice H."/>
            <person name="Bruce D."/>
            <person name="Goodwin L."/>
            <person name="Pitluck S."/>
            <person name="Chertkov O."/>
            <person name="Brettin T."/>
            <person name="Detter J.C."/>
            <person name="Han C."/>
            <person name="Larimer F."/>
            <person name="Land M."/>
            <person name="Hauser L."/>
            <person name="Kyrpides N."/>
            <person name="Mikhailova N."/>
            <person name="Marx C."/>
            <person name="Richardson P."/>
        </authorList>
    </citation>
    <scope>NUCLEOTIDE SEQUENCE [LARGE SCALE GENOMIC DNA]</scope>
    <source>
        <strain evidence="3">CM4 / NCIMB 13688</strain>
    </source>
</reference>
<evidence type="ECO:0000313" key="2">
    <source>
        <dbReference type="EMBL" id="ACK82682.1"/>
    </source>
</evidence>
<evidence type="ECO:0000313" key="3">
    <source>
        <dbReference type="Proteomes" id="UP000002385"/>
    </source>
</evidence>
<dbReference type="HOGENOM" id="CLU_109259_2_1_5"/>
<accession>B7KV11</accession>
<sequence>MDHADDTRNAGSCDPGGELGADAGACGGRHPIQGLWKLVSYEVEVRKDGEKLPVMGDHPTGYAYFTPEKRVFFVLTGEDRKPAKDDAQRAQLLETLVSYTGKFRLDGDKWIADLDVAWDPKWVGSEQTRTFTLDGERLRVLTPWRVMPNWADKGETRSIVTFERAKE</sequence>
<dbReference type="RefSeq" id="WP_015950459.1">
    <property type="nucleotide sequence ID" value="NC_011757.1"/>
</dbReference>
<feature type="domain" description="Lipocalin-like" evidence="1">
    <location>
        <begin position="34"/>
        <end position="165"/>
    </location>
</feature>
<evidence type="ECO:0000259" key="1">
    <source>
        <dbReference type="Pfam" id="PF13924"/>
    </source>
</evidence>
<dbReference type="KEGG" id="mch:Mchl_1819"/>
<dbReference type="EMBL" id="CP001298">
    <property type="protein sequence ID" value="ACK82682.1"/>
    <property type="molecule type" value="Genomic_DNA"/>
</dbReference>
<dbReference type="InterPro" id="IPR024311">
    <property type="entry name" value="Lipocalin-like"/>
</dbReference>
<organism evidence="2 3">
    <name type="scientific">Methylorubrum extorquens (strain CM4 / NCIMB 13688)</name>
    <name type="common">Methylobacterium extorquens</name>
    <dbReference type="NCBI Taxonomy" id="440085"/>
    <lineage>
        <taxon>Bacteria</taxon>
        <taxon>Pseudomonadati</taxon>
        <taxon>Pseudomonadota</taxon>
        <taxon>Alphaproteobacteria</taxon>
        <taxon>Hyphomicrobiales</taxon>
        <taxon>Methylobacteriaceae</taxon>
        <taxon>Methylorubrum</taxon>
    </lineage>
</organism>
<dbReference type="AlphaFoldDB" id="B7KV11"/>
<dbReference type="Proteomes" id="UP000002385">
    <property type="component" value="Chromosome"/>
</dbReference>